<dbReference type="VEuPathDB" id="FungiDB:P168DRAFT_301759"/>
<proteinExistence type="inferred from homology"/>
<dbReference type="Proteomes" id="UP000234254">
    <property type="component" value="Unassembled WGS sequence"/>
</dbReference>
<evidence type="ECO:0008006" key="4">
    <source>
        <dbReference type="Google" id="ProtNLM"/>
    </source>
</evidence>
<dbReference type="OrthoDB" id="97518at2759"/>
<dbReference type="InterPro" id="IPR025659">
    <property type="entry name" value="Tubby-like_C"/>
</dbReference>
<dbReference type="InterPro" id="IPR007612">
    <property type="entry name" value="LOR"/>
</dbReference>
<evidence type="ECO:0000256" key="1">
    <source>
        <dbReference type="ARBA" id="ARBA00005437"/>
    </source>
</evidence>
<dbReference type="Pfam" id="PF04525">
    <property type="entry name" value="LOR"/>
    <property type="match status" value="1"/>
</dbReference>
<protein>
    <recommendedName>
        <fullName evidence="4">Tubby C-terminal-like domain-containing protein</fullName>
    </recommendedName>
</protein>
<sequence>MEELTDLKQPIAIRNEYIASYPTTIYVKQHKKSKNSADEDITVWRGLDGSNRSPDERKLFAIDRDSAPLTQYRYFRGASGLPLFELALKKYGVTWFVHLPGGKETSESIAAIAPRWNPLKNILDVYVRNSAGDGEEVKLKVRGQDLSRSKTHVYFNGALVMTALRMNGHISLTELEWEVQVTRGLDVSLASVIMVVMAYMLHITAASSYRGAGDCRADGK</sequence>
<dbReference type="GeneID" id="36546088"/>
<dbReference type="SUPFAM" id="SSF54518">
    <property type="entry name" value="Tubby C-terminal domain-like"/>
    <property type="match status" value="1"/>
</dbReference>
<evidence type="ECO:0000313" key="2">
    <source>
        <dbReference type="EMBL" id="PKY09208.1"/>
    </source>
</evidence>
<comment type="similarity">
    <text evidence="1">Belongs to the LOR family.</text>
</comment>
<dbReference type="InterPro" id="IPR038595">
    <property type="entry name" value="LOR_sf"/>
</dbReference>
<dbReference type="RefSeq" id="XP_024697802.1">
    <property type="nucleotide sequence ID" value="XM_024838564.1"/>
</dbReference>
<organism evidence="2 3">
    <name type="scientific">Aspergillus campestris (strain IBT 28561)</name>
    <dbReference type="NCBI Taxonomy" id="1392248"/>
    <lineage>
        <taxon>Eukaryota</taxon>
        <taxon>Fungi</taxon>
        <taxon>Dikarya</taxon>
        <taxon>Ascomycota</taxon>
        <taxon>Pezizomycotina</taxon>
        <taxon>Eurotiomycetes</taxon>
        <taxon>Eurotiomycetidae</taxon>
        <taxon>Eurotiales</taxon>
        <taxon>Aspergillaceae</taxon>
        <taxon>Aspergillus</taxon>
        <taxon>Aspergillus subgen. Circumdati</taxon>
    </lineage>
</organism>
<reference evidence="2" key="1">
    <citation type="submission" date="2016-12" db="EMBL/GenBank/DDBJ databases">
        <title>The genomes of Aspergillus section Nigri reveals drivers in fungal speciation.</title>
        <authorList>
            <consortium name="DOE Joint Genome Institute"/>
            <person name="Vesth T.C."/>
            <person name="Nybo J."/>
            <person name="Theobald S."/>
            <person name="Brandl J."/>
            <person name="Frisvad J.C."/>
            <person name="Nielsen K.F."/>
            <person name="Lyhne E.K."/>
            <person name="Kogle M.E."/>
            <person name="Kuo A."/>
            <person name="Riley R."/>
            <person name="Clum A."/>
            <person name="Nolan M."/>
            <person name="Lipzen A."/>
            <person name="Salamov A."/>
            <person name="Henrissat B."/>
            <person name="Wiebenga A."/>
            <person name="De vries R.P."/>
            <person name="Grigoriev I.V."/>
            <person name="Mortensen U.H."/>
            <person name="Andersen M.R."/>
            <person name="Baker S.E."/>
        </authorList>
    </citation>
    <scope>NUCLEOTIDE SEQUENCE</scope>
    <source>
        <strain evidence="2">IBT 28561</strain>
    </source>
</reference>
<dbReference type="AlphaFoldDB" id="A0A2I1DH60"/>
<name>A0A2I1DH60_ASPC2</name>
<dbReference type="Gene3D" id="2.40.160.200">
    <property type="entry name" value="LURP1-related"/>
    <property type="match status" value="1"/>
</dbReference>
<keyword evidence="3" id="KW-1185">Reference proteome</keyword>
<evidence type="ECO:0000313" key="3">
    <source>
        <dbReference type="Proteomes" id="UP000234254"/>
    </source>
</evidence>
<gene>
    <name evidence="2" type="ORF">P168DRAFT_301759</name>
</gene>
<dbReference type="EMBL" id="MSFM01000001">
    <property type="protein sequence ID" value="PKY09208.1"/>
    <property type="molecule type" value="Genomic_DNA"/>
</dbReference>
<accession>A0A2I1DH60</accession>
<comment type="caution">
    <text evidence="2">The sequence shown here is derived from an EMBL/GenBank/DDBJ whole genome shotgun (WGS) entry which is preliminary data.</text>
</comment>